<dbReference type="OrthoDB" id="2832284at2759"/>
<dbReference type="InterPro" id="IPR032466">
    <property type="entry name" value="Metal_Hydrolase"/>
</dbReference>
<feature type="transmembrane region" description="Helical" evidence="1">
    <location>
        <begin position="140"/>
        <end position="167"/>
    </location>
</feature>
<organism evidence="2 3">
    <name type="scientific">Penicillium cosmopolitanum</name>
    <dbReference type="NCBI Taxonomy" id="1131564"/>
    <lineage>
        <taxon>Eukaryota</taxon>
        <taxon>Fungi</taxon>
        <taxon>Dikarya</taxon>
        <taxon>Ascomycota</taxon>
        <taxon>Pezizomycotina</taxon>
        <taxon>Eurotiomycetes</taxon>
        <taxon>Eurotiomycetidae</taxon>
        <taxon>Eurotiales</taxon>
        <taxon>Aspergillaceae</taxon>
        <taxon>Penicillium</taxon>
    </lineage>
</organism>
<dbReference type="Proteomes" id="UP001147747">
    <property type="component" value="Unassembled WGS sequence"/>
</dbReference>
<dbReference type="RefSeq" id="XP_056486344.1">
    <property type="nucleotide sequence ID" value="XM_056635724.1"/>
</dbReference>
<evidence type="ECO:0000313" key="3">
    <source>
        <dbReference type="Proteomes" id="UP001147747"/>
    </source>
</evidence>
<feature type="transmembrane region" description="Helical" evidence="1">
    <location>
        <begin position="100"/>
        <end position="120"/>
    </location>
</feature>
<name>A0A9W9VSJ8_9EURO</name>
<dbReference type="GeneID" id="81374704"/>
<reference evidence="2" key="1">
    <citation type="submission" date="2022-12" db="EMBL/GenBank/DDBJ databases">
        <authorList>
            <person name="Petersen C."/>
        </authorList>
    </citation>
    <scope>NUCLEOTIDE SEQUENCE</scope>
    <source>
        <strain evidence="2">IBT 29677</strain>
    </source>
</reference>
<keyword evidence="1" id="KW-1133">Transmembrane helix</keyword>
<dbReference type="AlphaFoldDB" id="A0A9W9VSJ8"/>
<keyword evidence="1" id="KW-0472">Membrane</keyword>
<feature type="transmembrane region" description="Helical" evidence="1">
    <location>
        <begin position="187"/>
        <end position="206"/>
    </location>
</feature>
<proteinExistence type="predicted"/>
<keyword evidence="3" id="KW-1185">Reference proteome</keyword>
<evidence type="ECO:0000313" key="2">
    <source>
        <dbReference type="EMBL" id="KAJ5388546.1"/>
    </source>
</evidence>
<evidence type="ECO:0008006" key="4">
    <source>
        <dbReference type="Google" id="ProtNLM"/>
    </source>
</evidence>
<dbReference type="Gene3D" id="3.20.20.140">
    <property type="entry name" value="Metal-dependent hydrolases"/>
    <property type="match status" value="1"/>
</dbReference>
<comment type="caution">
    <text evidence="2">The sequence shown here is derived from an EMBL/GenBank/DDBJ whole genome shotgun (WGS) entry which is preliminary data.</text>
</comment>
<sequence length="299" mass="33521">MVSAGFPIENCTLYNDGAPDTLGVNYSTLSITAPGVSFAKDAKKAKSLARKFNLLLYDYTKAIQLDWKHSVFFLFLMSARRSKRLRYNIMQFHQSGLGHILIFGKNFAWILSNLLVLAYIPMLMASILGPLTWNRFLKPWINAAPVFLFIQLLRHVPLSVSEIYFLLANVRDIQISTLFSHMAAERYDILLLALLVLKLETLPYAGGIAFPETLAQLAGYYFDLASATSAIQLAALKTLIGAKKLVTGIDYPYLPLSQAQPGLIGIQNNGNFTDDEMREIRYQNDLDIFSRIAEALNVN</sequence>
<keyword evidence="1" id="KW-0812">Transmembrane</keyword>
<accession>A0A9W9VSJ8</accession>
<protein>
    <recommendedName>
        <fullName evidence="4">Amidohydrolase-related domain-containing protein</fullName>
    </recommendedName>
</protein>
<dbReference type="SUPFAM" id="SSF51556">
    <property type="entry name" value="Metallo-dependent hydrolases"/>
    <property type="match status" value="1"/>
</dbReference>
<evidence type="ECO:0000256" key="1">
    <source>
        <dbReference type="SAM" id="Phobius"/>
    </source>
</evidence>
<gene>
    <name evidence="2" type="ORF">N7509_011087</name>
</gene>
<dbReference type="EMBL" id="JAPZBU010000009">
    <property type="protein sequence ID" value="KAJ5388546.1"/>
    <property type="molecule type" value="Genomic_DNA"/>
</dbReference>
<reference evidence="2" key="2">
    <citation type="journal article" date="2023" name="IMA Fungus">
        <title>Comparative genomic study of the Penicillium genus elucidates a diverse pangenome and 15 lateral gene transfer events.</title>
        <authorList>
            <person name="Petersen C."/>
            <person name="Sorensen T."/>
            <person name="Nielsen M.R."/>
            <person name="Sondergaard T.E."/>
            <person name="Sorensen J.L."/>
            <person name="Fitzpatrick D.A."/>
            <person name="Frisvad J.C."/>
            <person name="Nielsen K.L."/>
        </authorList>
    </citation>
    <scope>NUCLEOTIDE SEQUENCE</scope>
    <source>
        <strain evidence="2">IBT 29677</strain>
    </source>
</reference>